<dbReference type="Gene3D" id="1.10.510.10">
    <property type="entry name" value="Transferase(Phosphotransferase) domain 1"/>
    <property type="match status" value="1"/>
</dbReference>
<dbReference type="EMBL" id="MN740319">
    <property type="protein sequence ID" value="QHT99963.1"/>
    <property type="molecule type" value="Genomic_DNA"/>
</dbReference>
<proteinExistence type="predicted"/>
<evidence type="ECO:0000313" key="2">
    <source>
        <dbReference type="EMBL" id="QHT99963.1"/>
    </source>
</evidence>
<reference evidence="2" key="1">
    <citation type="journal article" date="2020" name="Nature">
        <title>Giant virus diversity and host interactions through global metagenomics.</title>
        <authorList>
            <person name="Schulz F."/>
            <person name="Roux S."/>
            <person name="Paez-Espino D."/>
            <person name="Jungbluth S."/>
            <person name="Walsh D.A."/>
            <person name="Denef V.J."/>
            <person name="McMahon K.D."/>
            <person name="Konstantinidis K.T."/>
            <person name="Eloe-Fadrosh E.A."/>
            <person name="Kyrpides N.C."/>
            <person name="Woyke T."/>
        </authorList>
    </citation>
    <scope>NUCLEOTIDE SEQUENCE</scope>
    <source>
        <strain evidence="2">GVMAG-M-3300025778-1</strain>
    </source>
</reference>
<accession>A0A6C0J8K3</accession>
<dbReference type="SUPFAM" id="SSF56112">
    <property type="entry name" value="Protein kinase-like (PK-like)"/>
    <property type="match status" value="1"/>
</dbReference>
<feature type="region of interest" description="Disordered" evidence="1">
    <location>
        <begin position="261"/>
        <end position="280"/>
    </location>
</feature>
<dbReference type="InterPro" id="IPR011009">
    <property type="entry name" value="Kinase-like_dom_sf"/>
</dbReference>
<name>A0A6C0J8K3_9ZZZZ</name>
<sequence>MVKELRTQQIELRLHRPTKLDASQWKMVGAQPFFPPLEHLFKTERLTSMSEYGIRFPEEVESIESESTIVTSKRRKLEIHRKTTMLLSPFKTIKGEYVSPDLPKPSDVAKDIASRLQSPHTAAYVGALASSVLSLSGCSHFPAVYGVYAALAKEHTLDISDDYEDIHDRKWFIDNVGKTFDLKMRPVSGETFTHTRGQRAGLMLGEETELDVEDVAADHVENPTDAELLEEYELSEHTSEADDSTYEEDVYDIESCQCADFEDEDDDEEEEEDDDDDEEPFAWATFKDVPVLTTVMEKCEGTFYGLIEKDTDVQHQTAFVAQLMMALAFAQRMFGFVHNDLHGNNVMYISTTQTHLYYKVGGQCYCIPTYGVLIKVIDFDRAGLSVRLTGMKDPRFFLSSQFQEDEEAAGQYNIEPFYNSKHPRIPLSASFDLTRFATSVFWDMFPEGPDHAYDHPLFEMFKHWMTVPDGSSVLYRASHDNHDRYHDFDLYKAIARHCQNGIPRREISKLKAFIVPKVPVECTFLVVEP</sequence>
<protein>
    <recommendedName>
        <fullName evidence="3">Protein kinase domain-containing protein</fullName>
    </recommendedName>
</protein>
<dbReference type="AlphaFoldDB" id="A0A6C0J8K3"/>
<organism evidence="2">
    <name type="scientific">viral metagenome</name>
    <dbReference type="NCBI Taxonomy" id="1070528"/>
    <lineage>
        <taxon>unclassified sequences</taxon>
        <taxon>metagenomes</taxon>
        <taxon>organismal metagenomes</taxon>
    </lineage>
</organism>
<evidence type="ECO:0000256" key="1">
    <source>
        <dbReference type="SAM" id="MobiDB-lite"/>
    </source>
</evidence>
<evidence type="ECO:0008006" key="3">
    <source>
        <dbReference type="Google" id="ProtNLM"/>
    </source>
</evidence>